<feature type="transmembrane region" description="Helical" evidence="1">
    <location>
        <begin position="16"/>
        <end position="36"/>
    </location>
</feature>
<name>D4YS45_9LACO</name>
<organism evidence="2 3">
    <name type="scientific">Lactobacillus amylolyticus DSM 11664</name>
    <dbReference type="NCBI Taxonomy" id="585524"/>
    <lineage>
        <taxon>Bacteria</taxon>
        <taxon>Bacillati</taxon>
        <taxon>Bacillota</taxon>
        <taxon>Bacilli</taxon>
        <taxon>Lactobacillales</taxon>
        <taxon>Lactobacillaceae</taxon>
        <taxon>Lactobacillus</taxon>
    </lineage>
</organism>
<keyword evidence="1" id="KW-0472">Membrane</keyword>
<reference evidence="2 3" key="1">
    <citation type="submission" date="2010-04" db="EMBL/GenBank/DDBJ databases">
        <authorList>
            <person name="Muzny D."/>
            <person name="Qin X."/>
            <person name="Deng J."/>
            <person name="Jiang H."/>
            <person name="Liu Y."/>
            <person name="Qu J."/>
            <person name="Song X.-Z."/>
            <person name="Zhang L."/>
            <person name="Thornton R."/>
            <person name="Coyle M."/>
            <person name="Francisco L."/>
            <person name="Jackson L."/>
            <person name="Javaid M."/>
            <person name="Korchina V."/>
            <person name="Kovar C."/>
            <person name="Mata R."/>
            <person name="Mathew T."/>
            <person name="Ngo R."/>
            <person name="Nguyen L."/>
            <person name="Nguyen N."/>
            <person name="Okwuonu G."/>
            <person name="Ongeri F."/>
            <person name="Pham C."/>
            <person name="Simmons D."/>
            <person name="Wilczek-Boney K."/>
            <person name="Hale W."/>
            <person name="Jakkamsetti A."/>
            <person name="Pham P."/>
            <person name="Ruth R."/>
            <person name="San Lucas F."/>
            <person name="Warren J."/>
            <person name="Zhang J."/>
            <person name="Zhao Z."/>
            <person name="Zhou C."/>
            <person name="Zhu D."/>
            <person name="Lee S."/>
            <person name="Bess C."/>
            <person name="Blankenburg K."/>
            <person name="Forbes L."/>
            <person name="Fu Q."/>
            <person name="Gubbala S."/>
            <person name="Hirani K."/>
            <person name="Jayaseelan J.C."/>
            <person name="Lara F."/>
            <person name="Munidasa M."/>
            <person name="Palculict T."/>
            <person name="Patil S."/>
            <person name="Pu L.-L."/>
            <person name="Saada N."/>
            <person name="Tang L."/>
            <person name="Weissenberger G."/>
            <person name="Zhu Y."/>
            <person name="Hemphill L."/>
            <person name="Shang Y."/>
            <person name="Youmans B."/>
            <person name="Ayvaz T."/>
            <person name="Ross M."/>
            <person name="Santibanez J."/>
            <person name="Aqrawi P."/>
            <person name="Gross S."/>
            <person name="Joshi V."/>
            <person name="Fowler G."/>
            <person name="Nazareth L."/>
            <person name="Reid J."/>
            <person name="Worley K."/>
            <person name="Petrosino J."/>
            <person name="Highlander S."/>
            <person name="Gibbs R."/>
        </authorList>
    </citation>
    <scope>NUCLEOTIDE SEQUENCE [LARGE SCALE GENOMIC DNA]</scope>
    <source>
        <strain evidence="2 3">DSM 11664</strain>
    </source>
</reference>
<keyword evidence="3" id="KW-1185">Reference proteome</keyword>
<feature type="transmembrane region" description="Helical" evidence="1">
    <location>
        <begin position="42"/>
        <end position="62"/>
    </location>
</feature>
<evidence type="ECO:0000313" key="3">
    <source>
        <dbReference type="Proteomes" id="UP000004069"/>
    </source>
</evidence>
<feature type="transmembrane region" description="Helical" evidence="1">
    <location>
        <begin position="74"/>
        <end position="96"/>
    </location>
</feature>
<evidence type="ECO:0000313" key="2">
    <source>
        <dbReference type="EMBL" id="EFG55860.1"/>
    </source>
</evidence>
<evidence type="ECO:0000256" key="1">
    <source>
        <dbReference type="SAM" id="Phobius"/>
    </source>
</evidence>
<gene>
    <name evidence="2" type="ORF">HMPREF0493_0323</name>
</gene>
<dbReference type="EMBL" id="ADNY01000013">
    <property type="protein sequence ID" value="EFG55860.1"/>
    <property type="molecule type" value="Genomic_DNA"/>
</dbReference>
<comment type="caution">
    <text evidence="2">The sequence shown here is derived from an EMBL/GenBank/DDBJ whole genome shotgun (WGS) entry which is preliminary data.</text>
</comment>
<dbReference type="AlphaFoldDB" id="D4YS45"/>
<dbReference type="PATRIC" id="fig|585524.9.peg.919"/>
<proteinExistence type="predicted"/>
<protein>
    <submittedName>
        <fullName evidence="2">Uncharacterized protein</fullName>
    </submittedName>
</protein>
<dbReference type="Proteomes" id="UP000004069">
    <property type="component" value="Unassembled WGS sequence"/>
</dbReference>
<keyword evidence="1" id="KW-1133">Transmembrane helix</keyword>
<accession>D4YS45</accession>
<feature type="transmembrane region" description="Helical" evidence="1">
    <location>
        <begin position="102"/>
        <end position="120"/>
    </location>
</feature>
<sequence>MNQYAAKKELTSLRKIIMLVQAVLFLAIVVLIWIIYCKGRTSLTTAIFVTAIIALGMFNSCLFELKQLLGAKYFGIKIAFDILIMLIIAGVILTWWNFSLVSWIIAILLLAVTVLIDYACQKSR</sequence>
<keyword evidence="1" id="KW-0812">Transmembrane</keyword>